<evidence type="ECO:0000256" key="3">
    <source>
        <dbReference type="ARBA" id="ARBA00023163"/>
    </source>
</evidence>
<dbReference type="SUPFAM" id="SSF47413">
    <property type="entry name" value="lambda repressor-like DNA-binding domains"/>
    <property type="match status" value="1"/>
</dbReference>
<evidence type="ECO:0000256" key="1">
    <source>
        <dbReference type="ARBA" id="ARBA00023015"/>
    </source>
</evidence>
<dbReference type="InterPro" id="IPR010982">
    <property type="entry name" value="Lambda_DNA-bd_dom_sf"/>
</dbReference>
<dbReference type="PANTHER" id="PTHR30146:SF109">
    <property type="entry name" value="HTH-TYPE TRANSCRIPTIONAL REGULATOR GALS"/>
    <property type="match status" value="1"/>
</dbReference>
<feature type="domain" description="HTH lacI-type" evidence="4">
    <location>
        <begin position="3"/>
        <end position="59"/>
    </location>
</feature>
<keyword evidence="2" id="KW-0238">DNA-binding</keyword>
<evidence type="ECO:0000313" key="5">
    <source>
        <dbReference type="EMBL" id="MFC3072027.1"/>
    </source>
</evidence>
<evidence type="ECO:0000313" key="6">
    <source>
        <dbReference type="Proteomes" id="UP001595377"/>
    </source>
</evidence>
<dbReference type="SUPFAM" id="SSF53822">
    <property type="entry name" value="Periplasmic binding protein-like I"/>
    <property type="match status" value="1"/>
</dbReference>
<sequence>MKPTAKQVAHAANVSLSAVSRAFLPGAPLDAEKRRRILAAAAELGYVSPARRTAEAIAAGTVSLVTGDLANPFYPLVLESLAKSLQAKGQQLLVYALPEGTTVDSAIDQVVAARPRAVIVTSAHLTSGMAAACRQHGIRIILLNRTQLDVRVDAVACDNYAGGRDAAQFLLSRGRRRIGFVAGLASTSTHVERARGFRERLNEEGRDLHAVVDGAFNYRIAYAAAKSLLEGSDPPDALFCCNDLMALAAIDAARERGMSVPGDLAVVGFDDIPMAAWNSYQLTTIRQPLERMVQETVNLIEENDLPPIGEGVVRILPGKLVVRASA</sequence>
<dbReference type="Pfam" id="PF13377">
    <property type="entry name" value="Peripla_BP_3"/>
    <property type="match status" value="1"/>
</dbReference>
<keyword evidence="6" id="KW-1185">Reference proteome</keyword>
<dbReference type="CDD" id="cd01392">
    <property type="entry name" value="HTH_LacI"/>
    <property type="match status" value="1"/>
</dbReference>
<dbReference type="Gene3D" id="1.10.260.40">
    <property type="entry name" value="lambda repressor-like DNA-binding domains"/>
    <property type="match status" value="1"/>
</dbReference>
<dbReference type="Proteomes" id="UP001595377">
    <property type="component" value="Unassembled WGS sequence"/>
</dbReference>
<dbReference type="RefSeq" id="WP_257315865.1">
    <property type="nucleotide sequence ID" value="NZ_JANFDG010000015.1"/>
</dbReference>
<dbReference type="CDD" id="cd06278">
    <property type="entry name" value="PBP1_LacI-like"/>
    <property type="match status" value="1"/>
</dbReference>
<dbReference type="EMBL" id="JBHRSP010000003">
    <property type="protein sequence ID" value="MFC3072027.1"/>
    <property type="molecule type" value="Genomic_DNA"/>
</dbReference>
<dbReference type="InterPro" id="IPR046335">
    <property type="entry name" value="LacI/GalR-like_sensor"/>
</dbReference>
<dbReference type="InterPro" id="IPR028082">
    <property type="entry name" value="Peripla_BP_I"/>
</dbReference>
<dbReference type="PROSITE" id="PS50932">
    <property type="entry name" value="HTH_LACI_2"/>
    <property type="match status" value="1"/>
</dbReference>
<accession>A0ABV7DAR4</accession>
<dbReference type="InterPro" id="IPR000843">
    <property type="entry name" value="HTH_LacI"/>
</dbReference>
<keyword evidence="3" id="KW-0804">Transcription</keyword>
<dbReference type="Gene3D" id="3.40.50.2300">
    <property type="match status" value="2"/>
</dbReference>
<name>A0ABV7DAR4_9HYPH</name>
<keyword evidence="1" id="KW-0805">Transcription regulation</keyword>
<comment type="caution">
    <text evidence="5">The sequence shown here is derived from an EMBL/GenBank/DDBJ whole genome shotgun (WGS) entry which is preliminary data.</text>
</comment>
<proteinExistence type="predicted"/>
<reference evidence="6" key="1">
    <citation type="journal article" date="2019" name="Int. J. Syst. Evol. Microbiol.">
        <title>The Global Catalogue of Microorganisms (GCM) 10K type strain sequencing project: providing services to taxonomists for standard genome sequencing and annotation.</title>
        <authorList>
            <consortium name="The Broad Institute Genomics Platform"/>
            <consortium name="The Broad Institute Genome Sequencing Center for Infectious Disease"/>
            <person name="Wu L."/>
            <person name="Ma J."/>
        </authorList>
    </citation>
    <scope>NUCLEOTIDE SEQUENCE [LARGE SCALE GENOMIC DNA]</scope>
    <source>
        <strain evidence="6">KCTC 52677</strain>
    </source>
</reference>
<organism evidence="5 6">
    <name type="scientific">Shinella pollutisoli</name>
    <dbReference type="NCBI Taxonomy" id="2250594"/>
    <lineage>
        <taxon>Bacteria</taxon>
        <taxon>Pseudomonadati</taxon>
        <taxon>Pseudomonadota</taxon>
        <taxon>Alphaproteobacteria</taxon>
        <taxon>Hyphomicrobiales</taxon>
        <taxon>Rhizobiaceae</taxon>
        <taxon>Shinella</taxon>
    </lineage>
</organism>
<evidence type="ECO:0000256" key="2">
    <source>
        <dbReference type="ARBA" id="ARBA00023125"/>
    </source>
</evidence>
<evidence type="ECO:0000259" key="4">
    <source>
        <dbReference type="PROSITE" id="PS50932"/>
    </source>
</evidence>
<protein>
    <submittedName>
        <fullName evidence="5">Substrate-binding domain-containing protein</fullName>
    </submittedName>
</protein>
<gene>
    <name evidence="5" type="ORF">ACFOHH_02795</name>
</gene>
<dbReference type="PANTHER" id="PTHR30146">
    <property type="entry name" value="LACI-RELATED TRANSCRIPTIONAL REPRESSOR"/>
    <property type="match status" value="1"/>
</dbReference>
<dbReference type="SMART" id="SM00354">
    <property type="entry name" value="HTH_LACI"/>
    <property type="match status" value="1"/>
</dbReference>